<feature type="compositionally biased region" description="Basic residues" evidence="8">
    <location>
        <begin position="99"/>
        <end position="110"/>
    </location>
</feature>
<feature type="compositionally biased region" description="Low complexity" evidence="8">
    <location>
        <begin position="87"/>
        <end position="98"/>
    </location>
</feature>
<keyword evidence="4" id="KW-0347">Helicase</keyword>
<organism evidence="10 11">
    <name type="scientific">Aldrovandia affinis</name>
    <dbReference type="NCBI Taxonomy" id="143900"/>
    <lineage>
        <taxon>Eukaryota</taxon>
        <taxon>Metazoa</taxon>
        <taxon>Chordata</taxon>
        <taxon>Craniata</taxon>
        <taxon>Vertebrata</taxon>
        <taxon>Euteleostomi</taxon>
        <taxon>Actinopterygii</taxon>
        <taxon>Neopterygii</taxon>
        <taxon>Teleostei</taxon>
        <taxon>Notacanthiformes</taxon>
        <taxon>Halosauridae</taxon>
        <taxon>Aldrovandia</taxon>
    </lineage>
</organism>
<evidence type="ECO:0000256" key="7">
    <source>
        <dbReference type="ARBA" id="ARBA00023242"/>
    </source>
</evidence>
<evidence type="ECO:0000313" key="11">
    <source>
        <dbReference type="Proteomes" id="UP001221898"/>
    </source>
</evidence>
<dbReference type="AlphaFoldDB" id="A0AAD7SCL5"/>
<dbReference type="InterPro" id="IPR038718">
    <property type="entry name" value="SNF2-like_sf"/>
</dbReference>
<name>A0AAD7SCL5_9TELE</name>
<evidence type="ECO:0000256" key="1">
    <source>
        <dbReference type="ARBA" id="ARBA00004123"/>
    </source>
</evidence>
<feature type="compositionally biased region" description="Acidic residues" evidence="8">
    <location>
        <begin position="13"/>
        <end position="40"/>
    </location>
</feature>
<feature type="region of interest" description="Disordered" evidence="8">
    <location>
        <begin position="180"/>
        <end position="234"/>
    </location>
</feature>
<evidence type="ECO:0000256" key="2">
    <source>
        <dbReference type="ARBA" id="ARBA00007025"/>
    </source>
</evidence>
<evidence type="ECO:0000313" key="10">
    <source>
        <dbReference type="EMBL" id="KAJ8400171.1"/>
    </source>
</evidence>
<dbReference type="GO" id="GO:0004386">
    <property type="term" value="F:helicase activity"/>
    <property type="evidence" value="ECO:0007669"/>
    <property type="project" value="UniProtKB-KW"/>
</dbReference>
<comment type="caution">
    <text evidence="10">The sequence shown here is derived from an EMBL/GenBank/DDBJ whole genome shotgun (WGS) entry which is preliminary data.</text>
</comment>
<feature type="region of interest" description="Disordered" evidence="8">
    <location>
        <begin position="1"/>
        <end position="110"/>
    </location>
</feature>
<dbReference type="EMBL" id="JAINUG010000078">
    <property type="protein sequence ID" value="KAJ8400171.1"/>
    <property type="molecule type" value="Genomic_DNA"/>
</dbReference>
<keyword evidence="3" id="KW-0547">Nucleotide-binding</keyword>
<dbReference type="GO" id="GO:0005634">
    <property type="term" value="C:nucleus"/>
    <property type="evidence" value="ECO:0007669"/>
    <property type="project" value="UniProtKB-SubCell"/>
</dbReference>
<keyword evidence="4" id="KW-0378">Hydrolase</keyword>
<accession>A0AAD7SCL5</accession>
<keyword evidence="11" id="KW-1185">Reference proteome</keyword>
<dbReference type="InterPro" id="IPR044574">
    <property type="entry name" value="ARIP4-like"/>
</dbReference>
<protein>
    <recommendedName>
        <fullName evidence="9">SNF2 N-terminal domain-containing protein</fullName>
    </recommendedName>
</protein>
<dbReference type="Pfam" id="PF00176">
    <property type="entry name" value="SNF2-rel_dom"/>
    <property type="match status" value="1"/>
</dbReference>
<dbReference type="GO" id="GO:0005524">
    <property type="term" value="F:ATP binding"/>
    <property type="evidence" value="ECO:0007669"/>
    <property type="project" value="UniProtKB-KW"/>
</dbReference>
<keyword evidence="7" id="KW-0539">Nucleus</keyword>
<dbReference type="SUPFAM" id="SSF52540">
    <property type="entry name" value="P-loop containing nucleoside triphosphate hydrolases"/>
    <property type="match status" value="1"/>
</dbReference>
<dbReference type="GO" id="GO:0016887">
    <property type="term" value="F:ATP hydrolysis activity"/>
    <property type="evidence" value="ECO:0007669"/>
    <property type="project" value="InterPro"/>
</dbReference>
<evidence type="ECO:0000256" key="8">
    <source>
        <dbReference type="SAM" id="MobiDB-lite"/>
    </source>
</evidence>
<dbReference type="Gene3D" id="3.40.50.10810">
    <property type="entry name" value="Tandem AAA-ATPase domain"/>
    <property type="match status" value="1"/>
</dbReference>
<proteinExistence type="inferred from homology"/>
<gene>
    <name evidence="10" type="ORF">AAFF_G00398650</name>
</gene>
<evidence type="ECO:0000256" key="4">
    <source>
        <dbReference type="ARBA" id="ARBA00022806"/>
    </source>
</evidence>
<dbReference type="GO" id="GO:0003677">
    <property type="term" value="F:DNA binding"/>
    <property type="evidence" value="ECO:0007669"/>
    <property type="project" value="UniProtKB-KW"/>
</dbReference>
<feature type="compositionally biased region" description="Low complexity" evidence="8">
    <location>
        <begin position="64"/>
        <end position="79"/>
    </location>
</feature>
<sequence>MSEEAISGSDMEPGLDTEEDDDQEGEEEDNDGDDEEEDADPPQSSPLSTDDESAGGASTEEPLRASSTSPARPSSQPCPTSQPPSSPDSHSPSLSPPSSRKRVFKPSHLRRNIRKLLKEHQLEAVTQAAQQEELERRKRLELQRKEFPAPPLPEWPPGEVVVRAGLVSQAQAGRGEVICLDSSGSEDDAHAPPRPERSDVIELSSDEDGALQISSESANEEEDTPGSEEVGGAHVNDALNQPDALGRVLVNINHPANERDLFLSPQLARAVKPHQIGGIRFLYDNLVESLERYANSSGFGCILAHSMGLGKTMQVISFIDILLRHTGARTVLAIVPVNTLQNWLAEFNMWVPPPESLPPENDPETIAPRTFRVHILSDEQRTTVSRAKVVSEWAAGAVCC</sequence>
<keyword evidence="6" id="KW-0238">DNA-binding</keyword>
<keyword evidence="5" id="KW-0067">ATP-binding</keyword>
<dbReference type="InterPro" id="IPR027417">
    <property type="entry name" value="P-loop_NTPase"/>
</dbReference>
<evidence type="ECO:0000256" key="5">
    <source>
        <dbReference type="ARBA" id="ARBA00022840"/>
    </source>
</evidence>
<comment type="subcellular location">
    <subcellularLocation>
        <location evidence="1">Nucleus</location>
    </subcellularLocation>
</comment>
<feature type="domain" description="SNF2 N-terminal" evidence="9">
    <location>
        <begin position="274"/>
        <end position="353"/>
    </location>
</feature>
<dbReference type="PANTHER" id="PTHR45797:SF1">
    <property type="entry name" value="HELICASE ARIP4"/>
    <property type="match status" value="1"/>
</dbReference>
<evidence type="ECO:0000256" key="6">
    <source>
        <dbReference type="ARBA" id="ARBA00023125"/>
    </source>
</evidence>
<feature type="compositionally biased region" description="Basic and acidic residues" evidence="8">
    <location>
        <begin position="187"/>
        <end position="200"/>
    </location>
</feature>
<dbReference type="InterPro" id="IPR000330">
    <property type="entry name" value="SNF2_N"/>
</dbReference>
<reference evidence="10" key="1">
    <citation type="journal article" date="2023" name="Science">
        <title>Genome structures resolve the early diversification of teleost fishes.</title>
        <authorList>
            <person name="Parey E."/>
            <person name="Louis A."/>
            <person name="Montfort J."/>
            <person name="Bouchez O."/>
            <person name="Roques C."/>
            <person name="Iampietro C."/>
            <person name="Lluch J."/>
            <person name="Castinel A."/>
            <person name="Donnadieu C."/>
            <person name="Desvignes T."/>
            <person name="Floi Bucao C."/>
            <person name="Jouanno E."/>
            <person name="Wen M."/>
            <person name="Mejri S."/>
            <person name="Dirks R."/>
            <person name="Jansen H."/>
            <person name="Henkel C."/>
            <person name="Chen W.J."/>
            <person name="Zahm M."/>
            <person name="Cabau C."/>
            <person name="Klopp C."/>
            <person name="Thompson A.W."/>
            <person name="Robinson-Rechavi M."/>
            <person name="Braasch I."/>
            <person name="Lecointre G."/>
            <person name="Bobe J."/>
            <person name="Postlethwait J.H."/>
            <person name="Berthelot C."/>
            <person name="Roest Crollius H."/>
            <person name="Guiguen Y."/>
        </authorList>
    </citation>
    <scope>NUCLEOTIDE SEQUENCE</scope>
    <source>
        <strain evidence="10">NC1722</strain>
    </source>
</reference>
<evidence type="ECO:0000256" key="3">
    <source>
        <dbReference type="ARBA" id="ARBA00022741"/>
    </source>
</evidence>
<comment type="similarity">
    <text evidence="2">Belongs to the SNF2/RAD54 helicase family.</text>
</comment>
<dbReference type="Proteomes" id="UP001221898">
    <property type="component" value="Unassembled WGS sequence"/>
</dbReference>
<dbReference type="PANTHER" id="PTHR45797">
    <property type="entry name" value="RAD54-LIKE"/>
    <property type="match status" value="1"/>
</dbReference>
<evidence type="ECO:0000259" key="9">
    <source>
        <dbReference type="Pfam" id="PF00176"/>
    </source>
</evidence>